<protein>
    <submittedName>
        <fullName evidence="6">Radical SAM protein</fullName>
    </submittedName>
</protein>
<dbReference type="SFLD" id="SFLDG01067">
    <property type="entry name" value="SPASM/twitch_domain_containing"/>
    <property type="match status" value="1"/>
</dbReference>
<keyword evidence="2" id="KW-0408">Iron</keyword>
<dbReference type="Proteomes" id="UP000824988">
    <property type="component" value="Chromosome"/>
</dbReference>
<keyword evidence="2" id="KW-0411">Iron-sulfur</keyword>
<dbReference type="GO" id="GO:0003824">
    <property type="term" value="F:catalytic activity"/>
    <property type="evidence" value="ECO:0007669"/>
    <property type="project" value="InterPro"/>
</dbReference>
<proteinExistence type="predicted"/>
<organism evidence="6 7">
    <name type="scientific">Methylogaea oryzae</name>
    <dbReference type="NCBI Taxonomy" id="1295382"/>
    <lineage>
        <taxon>Bacteria</taxon>
        <taxon>Pseudomonadati</taxon>
        <taxon>Pseudomonadota</taxon>
        <taxon>Gammaproteobacteria</taxon>
        <taxon>Methylococcales</taxon>
        <taxon>Methylococcaceae</taxon>
        <taxon>Methylogaea</taxon>
    </lineage>
</organism>
<reference evidence="6" key="1">
    <citation type="submission" date="2019-06" db="EMBL/GenBank/DDBJ databases">
        <title>Complete genome sequence of Methylogaea oryzae strain JCM16910.</title>
        <authorList>
            <person name="Asakawa S."/>
        </authorList>
    </citation>
    <scope>NUCLEOTIDE SEQUENCE</scope>
    <source>
        <strain evidence="6">E10</strain>
    </source>
</reference>
<comment type="cofactor">
    <cofactor evidence="1">
        <name>[4Fe-4S] cluster</name>
        <dbReference type="ChEBI" id="CHEBI:49883"/>
    </cofactor>
</comment>
<evidence type="ECO:0000313" key="7">
    <source>
        <dbReference type="Proteomes" id="UP000824988"/>
    </source>
</evidence>
<keyword evidence="7" id="KW-1185">Reference proteome</keyword>
<dbReference type="CDD" id="cd21109">
    <property type="entry name" value="SPASM"/>
    <property type="match status" value="1"/>
</dbReference>
<dbReference type="SFLD" id="SFLDG01387">
    <property type="entry name" value="BtrN-like_SPASM_domain_contain"/>
    <property type="match status" value="1"/>
</dbReference>
<evidence type="ECO:0000256" key="1">
    <source>
        <dbReference type="ARBA" id="ARBA00001966"/>
    </source>
</evidence>
<dbReference type="InterPro" id="IPR034391">
    <property type="entry name" value="AdoMet-like_SPASM_containing"/>
</dbReference>
<feature type="region of interest" description="Disordered" evidence="3">
    <location>
        <begin position="1"/>
        <end position="24"/>
    </location>
</feature>
<evidence type="ECO:0000259" key="4">
    <source>
        <dbReference type="Pfam" id="PF04055"/>
    </source>
</evidence>
<dbReference type="Pfam" id="PF04055">
    <property type="entry name" value="Radical_SAM"/>
    <property type="match status" value="1"/>
</dbReference>
<keyword evidence="2" id="KW-0479">Metal-binding</keyword>
<evidence type="ECO:0000256" key="2">
    <source>
        <dbReference type="ARBA" id="ARBA00022485"/>
    </source>
</evidence>
<dbReference type="KEGG" id="moz:MoryE10_05210"/>
<dbReference type="EMBL" id="AP019782">
    <property type="protein sequence ID" value="BBL69915.1"/>
    <property type="molecule type" value="Genomic_DNA"/>
</dbReference>
<evidence type="ECO:0000259" key="5">
    <source>
        <dbReference type="Pfam" id="PF13186"/>
    </source>
</evidence>
<feature type="compositionally biased region" description="Low complexity" evidence="3">
    <location>
        <begin position="1"/>
        <end position="22"/>
    </location>
</feature>
<dbReference type="AlphaFoldDB" id="A0A8D5AL89"/>
<keyword evidence="2" id="KW-0004">4Fe-4S</keyword>
<feature type="domain" description="Radical SAM core" evidence="4">
    <location>
        <begin position="49"/>
        <end position="174"/>
    </location>
</feature>
<dbReference type="CDD" id="cd01335">
    <property type="entry name" value="Radical_SAM"/>
    <property type="match status" value="1"/>
</dbReference>
<sequence length="360" mass="40095">MTNSSDMAAKVSSSSEVSSGPSDHVAQYGLRPEAAEFPMMLVLSFVYPCNAECPHCPYTNSNIRDSYKDVPYMPDDVFKKIADEAGQYGAYLRISGGGEPMLHPHAVELLTYAKRVGCKIGLITNGSAFTEKNSRALLDAGVDMIEFSVDARDAETYSVVRKGLNWERLLRNAKGMIDIRNSIGGASKIVASGVNQQGVDIDAVEKFWREEIGVDNFIKRKFLTWGVNTSLDGSRSADPSPYLDTDNVPCPFIFERLNIDSRGNVMVCGYDIAANTSMGLVTEHSIKDIWHGEGFRHYREMHLANRGGEISMCSTCPDWKYRSWHHNYWKVVKGAEKQRAATLQRLGVDDDFQSATFDEQ</sequence>
<dbReference type="Pfam" id="PF13186">
    <property type="entry name" value="SPASM"/>
    <property type="match status" value="1"/>
</dbReference>
<dbReference type="InterPro" id="IPR050377">
    <property type="entry name" value="Radical_SAM_PqqE_MftC-like"/>
</dbReference>
<evidence type="ECO:0000313" key="6">
    <source>
        <dbReference type="EMBL" id="BBL69915.1"/>
    </source>
</evidence>
<dbReference type="PANTHER" id="PTHR11228:SF34">
    <property type="entry name" value="TUNGSTEN-CONTAINING ALDEHYDE FERREDOXIN OXIDOREDUCTASE COFACTOR MODIFYING PROTEIN"/>
    <property type="match status" value="1"/>
</dbReference>
<dbReference type="InterPro" id="IPR023885">
    <property type="entry name" value="4Fe4S-binding_SPASM_dom"/>
</dbReference>
<dbReference type="PANTHER" id="PTHR11228">
    <property type="entry name" value="RADICAL SAM DOMAIN PROTEIN"/>
    <property type="match status" value="1"/>
</dbReference>
<accession>A0A8D5AL89</accession>
<feature type="domain" description="4Fe4S-binding SPASM" evidence="5">
    <location>
        <begin position="250"/>
        <end position="317"/>
    </location>
</feature>
<name>A0A8D5AL89_9GAMM</name>
<gene>
    <name evidence="6" type="ORF">MoryE10_05210</name>
</gene>
<dbReference type="GO" id="GO:0051536">
    <property type="term" value="F:iron-sulfur cluster binding"/>
    <property type="evidence" value="ECO:0007669"/>
    <property type="project" value="InterPro"/>
</dbReference>
<dbReference type="SFLD" id="SFLDS00029">
    <property type="entry name" value="Radical_SAM"/>
    <property type="match status" value="1"/>
</dbReference>
<evidence type="ECO:0000256" key="3">
    <source>
        <dbReference type="SAM" id="MobiDB-lite"/>
    </source>
</evidence>
<dbReference type="InterPro" id="IPR007197">
    <property type="entry name" value="rSAM"/>
</dbReference>